<evidence type="ECO:0000256" key="4">
    <source>
        <dbReference type="ARBA" id="ARBA00034481"/>
    </source>
</evidence>
<evidence type="ECO:0000256" key="1">
    <source>
        <dbReference type="ARBA" id="ARBA00022603"/>
    </source>
</evidence>
<dbReference type="GO" id="GO:0046983">
    <property type="term" value="F:protein dimerization activity"/>
    <property type="evidence" value="ECO:0007669"/>
    <property type="project" value="InterPro"/>
</dbReference>
<evidence type="ECO:0000256" key="3">
    <source>
        <dbReference type="ARBA" id="ARBA00022691"/>
    </source>
</evidence>
<dbReference type="InterPro" id="IPR016461">
    <property type="entry name" value="COMT-like"/>
</dbReference>
<evidence type="ECO:0000259" key="6">
    <source>
        <dbReference type="Pfam" id="PF00891"/>
    </source>
</evidence>
<comment type="similarity">
    <text evidence="4">Belongs to the class I-like SAM-binding methyltransferase superfamily. Cation-independent O-methyltransferase family. COMT subfamily.</text>
</comment>
<dbReference type="PANTHER" id="PTHR11746">
    <property type="entry name" value="O-METHYLTRANSFERASE"/>
    <property type="match status" value="1"/>
</dbReference>
<dbReference type="Gene3D" id="3.40.50.150">
    <property type="entry name" value="Vaccinia Virus protein VP39"/>
    <property type="match status" value="1"/>
</dbReference>
<dbReference type="PIRSF" id="PIRSF005739">
    <property type="entry name" value="O-mtase"/>
    <property type="match status" value="1"/>
</dbReference>
<feature type="domain" description="O-methyltransferase dimerisation" evidence="7">
    <location>
        <begin position="18"/>
        <end position="99"/>
    </location>
</feature>
<keyword evidence="3" id="KW-0949">S-adenosyl-L-methionine</keyword>
<protein>
    <recommendedName>
        <fullName evidence="10">O-methyltransferase</fullName>
    </recommendedName>
</protein>
<organism evidence="8 9">
    <name type="scientific">Escallonia herrerae</name>
    <dbReference type="NCBI Taxonomy" id="1293975"/>
    <lineage>
        <taxon>Eukaryota</taxon>
        <taxon>Viridiplantae</taxon>
        <taxon>Streptophyta</taxon>
        <taxon>Embryophyta</taxon>
        <taxon>Tracheophyta</taxon>
        <taxon>Spermatophyta</taxon>
        <taxon>Magnoliopsida</taxon>
        <taxon>eudicotyledons</taxon>
        <taxon>Gunneridae</taxon>
        <taxon>Pentapetalae</taxon>
        <taxon>asterids</taxon>
        <taxon>campanulids</taxon>
        <taxon>Escalloniales</taxon>
        <taxon>Escalloniaceae</taxon>
        <taxon>Escallonia</taxon>
    </lineage>
</organism>
<dbReference type="Gene3D" id="1.10.10.10">
    <property type="entry name" value="Winged helix-like DNA-binding domain superfamily/Winged helix DNA-binding domain"/>
    <property type="match status" value="1"/>
</dbReference>
<dbReference type="GO" id="GO:0008171">
    <property type="term" value="F:O-methyltransferase activity"/>
    <property type="evidence" value="ECO:0007669"/>
    <property type="project" value="InterPro"/>
</dbReference>
<dbReference type="SUPFAM" id="SSF53335">
    <property type="entry name" value="S-adenosyl-L-methionine-dependent methyltransferases"/>
    <property type="match status" value="1"/>
</dbReference>
<evidence type="ECO:0000313" key="8">
    <source>
        <dbReference type="EMBL" id="KAK3038367.1"/>
    </source>
</evidence>
<dbReference type="InterPro" id="IPR001077">
    <property type="entry name" value="COMT_C"/>
</dbReference>
<sequence>MAHEMQSSEVLKAHTHVWNHHLSAINSAALTCAVKLGIADVINSHGKPMTISELVARLPIHPTKGRHLQQLMRILVHSGFFIHQEERFSLAPASWLLLNDEPLSAKSFTHLKIYPHIAKSLDLLSDWFQNEVPTTFEMAFGTTFWNYAANNQRFGAIFNEAMACDSRLINKVLISECKHVFEGLTSLVDIAGGTGTVARAISNAFPDLKCIVFDQHHVIANLEGSQNLEFVGGDMFEAIPSANAILLKWILHDWNDEQSVKILKKCKEAIPSKEQGGKLIIIDMVMENQHQDHESAATQHLFDIVMMVLFAGKERNEKEWAQLFSDAGLSSYKITPSLGTKSIIEVYP</sequence>
<evidence type="ECO:0000259" key="7">
    <source>
        <dbReference type="Pfam" id="PF08100"/>
    </source>
</evidence>
<evidence type="ECO:0008006" key="10">
    <source>
        <dbReference type="Google" id="ProtNLM"/>
    </source>
</evidence>
<dbReference type="InterPro" id="IPR036390">
    <property type="entry name" value="WH_DNA-bd_sf"/>
</dbReference>
<keyword evidence="2" id="KW-0808">Transferase</keyword>
<dbReference type="InterPro" id="IPR012967">
    <property type="entry name" value="COMT_dimerisation"/>
</dbReference>
<dbReference type="InterPro" id="IPR029063">
    <property type="entry name" value="SAM-dependent_MTases_sf"/>
</dbReference>
<dbReference type="GO" id="GO:0008757">
    <property type="term" value="F:S-adenosylmethionine-dependent methyltransferase activity"/>
    <property type="evidence" value="ECO:0007669"/>
    <property type="project" value="UniProtKB-ARBA"/>
</dbReference>
<dbReference type="GO" id="GO:0032259">
    <property type="term" value="P:methylation"/>
    <property type="evidence" value="ECO:0007669"/>
    <property type="project" value="UniProtKB-KW"/>
</dbReference>
<comment type="caution">
    <text evidence="8">The sequence shown here is derived from an EMBL/GenBank/DDBJ whole genome shotgun (WGS) entry which is preliminary data.</text>
</comment>
<dbReference type="InterPro" id="IPR036388">
    <property type="entry name" value="WH-like_DNA-bd_sf"/>
</dbReference>
<dbReference type="Pfam" id="PF08100">
    <property type="entry name" value="Dimerisation"/>
    <property type="match status" value="1"/>
</dbReference>
<proteinExistence type="inferred from homology"/>
<keyword evidence="1" id="KW-0489">Methyltransferase</keyword>
<accession>A0AA88X1V8</accession>
<dbReference type="Pfam" id="PF00891">
    <property type="entry name" value="Methyltransf_2"/>
    <property type="match status" value="1"/>
</dbReference>
<evidence type="ECO:0000313" key="9">
    <source>
        <dbReference type="Proteomes" id="UP001188597"/>
    </source>
</evidence>
<dbReference type="FunFam" id="3.40.50.150:FF:000057">
    <property type="entry name" value="O-methyltransferase ZRP4"/>
    <property type="match status" value="1"/>
</dbReference>
<name>A0AA88X1V8_9ASTE</name>
<dbReference type="Proteomes" id="UP001188597">
    <property type="component" value="Unassembled WGS sequence"/>
</dbReference>
<reference evidence="8" key="1">
    <citation type="submission" date="2022-12" db="EMBL/GenBank/DDBJ databases">
        <title>Draft genome assemblies for two species of Escallonia (Escalloniales).</title>
        <authorList>
            <person name="Chanderbali A."/>
            <person name="Dervinis C."/>
            <person name="Anghel I."/>
            <person name="Soltis D."/>
            <person name="Soltis P."/>
            <person name="Zapata F."/>
        </authorList>
    </citation>
    <scope>NUCLEOTIDE SEQUENCE</scope>
    <source>
        <strain evidence="8">UCBG64.0493</strain>
        <tissue evidence="8">Leaf</tissue>
    </source>
</reference>
<evidence type="ECO:0000256" key="5">
    <source>
        <dbReference type="PIRSR" id="PIRSR005739-1"/>
    </source>
</evidence>
<dbReference type="AlphaFoldDB" id="A0AA88X1V8"/>
<feature type="active site" description="Proton acceptor" evidence="5">
    <location>
        <position position="252"/>
    </location>
</feature>
<dbReference type="SUPFAM" id="SSF46785">
    <property type="entry name" value="Winged helix' DNA-binding domain"/>
    <property type="match status" value="1"/>
</dbReference>
<gene>
    <name evidence="8" type="ORF">RJ639_030267</name>
</gene>
<dbReference type="FunFam" id="1.10.10.10:FF:000213">
    <property type="entry name" value="Coniferyl alcohol 9-O-methyltransferase"/>
    <property type="match status" value="1"/>
</dbReference>
<keyword evidence="9" id="KW-1185">Reference proteome</keyword>
<feature type="domain" description="O-methyltransferase C-terminal" evidence="6">
    <location>
        <begin position="124"/>
        <end position="329"/>
    </location>
</feature>
<evidence type="ECO:0000256" key="2">
    <source>
        <dbReference type="ARBA" id="ARBA00022679"/>
    </source>
</evidence>
<dbReference type="EMBL" id="JAVXUP010000097">
    <property type="protein sequence ID" value="KAK3038367.1"/>
    <property type="molecule type" value="Genomic_DNA"/>
</dbReference>
<dbReference type="PROSITE" id="PS51683">
    <property type="entry name" value="SAM_OMT_II"/>
    <property type="match status" value="1"/>
</dbReference>